<dbReference type="EMBL" id="CAUYUJ010014177">
    <property type="protein sequence ID" value="CAK0837803.1"/>
    <property type="molecule type" value="Genomic_DNA"/>
</dbReference>
<proteinExistence type="predicted"/>
<evidence type="ECO:0000256" key="1">
    <source>
        <dbReference type="SAM" id="MobiDB-lite"/>
    </source>
</evidence>
<evidence type="ECO:0000313" key="2">
    <source>
        <dbReference type="EMBL" id="CAK0837803.1"/>
    </source>
</evidence>
<feature type="region of interest" description="Disordered" evidence="1">
    <location>
        <begin position="191"/>
        <end position="212"/>
    </location>
</feature>
<evidence type="ECO:0000313" key="3">
    <source>
        <dbReference type="Proteomes" id="UP001189429"/>
    </source>
</evidence>
<accession>A0ABN9SYV3</accession>
<keyword evidence="3" id="KW-1185">Reference proteome</keyword>
<gene>
    <name evidence="2" type="ORF">PCOR1329_LOCUS33904</name>
</gene>
<reference evidence="2" key="1">
    <citation type="submission" date="2023-10" db="EMBL/GenBank/DDBJ databases">
        <authorList>
            <person name="Chen Y."/>
            <person name="Shah S."/>
            <person name="Dougan E. K."/>
            <person name="Thang M."/>
            <person name="Chan C."/>
        </authorList>
    </citation>
    <scope>NUCLEOTIDE SEQUENCE [LARGE SCALE GENOMIC DNA]</scope>
</reference>
<sequence>VLVERLGQSDQRWYIDGVAQPSSSVCEGPGGCLLELRRCRSTQAWQLLVNGMIVEDYCEGRRATGDPTLRGLRAMPEGSYMIAPQIEAVGLHGDVVQEFLFLAYGQKHAVQVVLAASNSVLQIGSPQAVWEVIFDGHVVARHTGDERGTNAEVGGRSTGVGPVGCIVRGLGRALRSLLRAAYGSTVTVHPHRAPGTMRHQVRSPRTVLEPTA</sequence>
<name>A0ABN9SYV3_9DINO</name>
<feature type="non-terminal residue" evidence="2">
    <location>
        <position position="1"/>
    </location>
</feature>
<dbReference type="Proteomes" id="UP001189429">
    <property type="component" value="Unassembled WGS sequence"/>
</dbReference>
<comment type="caution">
    <text evidence="2">The sequence shown here is derived from an EMBL/GenBank/DDBJ whole genome shotgun (WGS) entry which is preliminary data.</text>
</comment>
<organism evidence="2 3">
    <name type="scientific">Prorocentrum cordatum</name>
    <dbReference type="NCBI Taxonomy" id="2364126"/>
    <lineage>
        <taxon>Eukaryota</taxon>
        <taxon>Sar</taxon>
        <taxon>Alveolata</taxon>
        <taxon>Dinophyceae</taxon>
        <taxon>Prorocentrales</taxon>
        <taxon>Prorocentraceae</taxon>
        <taxon>Prorocentrum</taxon>
    </lineage>
</organism>
<protein>
    <submittedName>
        <fullName evidence="2">Uncharacterized protein</fullName>
    </submittedName>
</protein>